<protein>
    <submittedName>
        <fullName evidence="1">Uncharacterized protein</fullName>
    </submittedName>
</protein>
<reference evidence="1" key="1">
    <citation type="journal article" date="2020" name="Stud. Mycol.">
        <title>101 Dothideomycetes genomes: a test case for predicting lifestyles and emergence of pathogens.</title>
        <authorList>
            <person name="Haridas S."/>
            <person name="Albert R."/>
            <person name="Binder M."/>
            <person name="Bloem J."/>
            <person name="Labutti K."/>
            <person name="Salamov A."/>
            <person name="Andreopoulos B."/>
            <person name="Baker S."/>
            <person name="Barry K."/>
            <person name="Bills G."/>
            <person name="Bluhm B."/>
            <person name="Cannon C."/>
            <person name="Castanera R."/>
            <person name="Culley D."/>
            <person name="Daum C."/>
            <person name="Ezra D."/>
            <person name="Gonzalez J."/>
            <person name="Henrissat B."/>
            <person name="Kuo A."/>
            <person name="Liang C."/>
            <person name="Lipzen A."/>
            <person name="Lutzoni F."/>
            <person name="Magnuson J."/>
            <person name="Mondo S."/>
            <person name="Nolan M."/>
            <person name="Ohm R."/>
            <person name="Pangilinan J."/>
            <person name="Park H.-J."/>
            <person name="Ramirez L."/>
            <person name="Alfaro M."/>
            <person name="Sun H."/>
            <person name="Tritt A."/>
            <person name="Yoshinaga Y."/>
            <person name="Zwiers L.-H."/>
            <person name="Turgeon B."/>
            <person name="Goodwin S."/>
            <person name="Spatafora J."/>
            <person name="Crous P."/>
            <person name="Grigoriev I."/>
        </authorList>
    </citation>
    <scope>NUCLEOTIDE SEQUENCE</scope>
    <source>
        <strain evidence="1">CBS 116005</strain>
    </source>
</reference>
<keyword evidence="2" id="KW-1185">Reference proteome</keyword>
<dbReference type="AlphaFoldDB" id="A0A6G1L823"/>
<dbReference type="EMBL" id="ML995845">
    <property type="protein sequence ID" value="KAF2768394.1"/>
    <property type="molecule type" value="Genomic_DNA"/>
</dbReference>
<gene>
    <name evidence="1" type="ORF">EJ03DRAFT_352295</name>
</gene>
<sequence>MGHGLTSAIRSHVVRLDENYDLDEHIQRVGLEKEDVQNVWLECPSTQPWEPRQTTCYRADLNGIILAAVHSDFKAHPDMAYEAPIYRPEDGCAIPDEHIIHLRKGQTMEKHMHAVEEWRQPGQRRVLTNENVKEILPSNVERPEDFVEKVHLWRRRGLGKRLTDEMMLTMFEMEKDLPKPLRYWAQLSPHELAAVRADPNVAKVVQTTECDPRGAVDHKVCLAPSYPLQSHRAARGRHLWDDVNMIEWHDDGDGVVYDAKLTLEGFYAISAVPGVSHVLSRVRTHPEKSLSDYIALYEDNSEDFTSIPKRHSSFEKSSRGSVDL</sequence>
<evidence type="ECO:0000313" key="1">
    <source>
        <dbReference type="EMBL" id="KAF2768394.1"/>
    </source>
</evidence>
<accession>A0A6G1L823</accession>
<evidence type="ECO:0000313" key="2">
    <source>
        <dbReference type="Proteomes" id="UP000799436"/>
    </source>
</evidence>
<organism evidence="1 2">
    <name type="scientific">Teratosphaeria nubilosa</name>
    <dbReference type="NCBI Taxonomy" id="161662"/>
    <lineage>
        <taxon>Eukaryota</taxon>
        <taxon>Fungi</taxon>
        <taxon>Dikarya</taxon>
        <taxon>Ascomycota</taxon>
        <taxon>Pezizomycotina</taxon>
        <taxon>Dothideomycetes</taxon>
        <taxon>Dothideomycetidae</taxon>
        <taxon>Mycosphaerellales</taxon>
        <taxon>Teratosphaeriaceae</taxon>
        <taxon>Teratosphaeria</taxon>
    </lineage>
</organism>
<dbReference type="Proteomes" id="UP000799436">
    <property type="component" value="Unassembled WGS sequence"/>
</dbReference>
<name>A0A6G1L823_9PEZI</name>
<proteinExistence type="predicted"/>